<dbReference type="AlphaFoldDB" id="A0A554VDP6"/>
<proteinExistence type="predicted"/>
<comment type="caution">
    <text evidence="1">The sequence shown here is derived from an EMBL/GenBank/DDBJ whole genome shotgun (WGS) entry which is preliminary data.</text>
</comment>
<dbReference type="Gene3D" id="3.40.30.10">
    <property type="entry name" value="Glutaredoxin"/>
    <property type="match status" value="1"/>
</dbReference>
<dbReference type="SUPFAM" id="SSF52833">
    <property type="entry name" value="Thioredoxin-like"/>
    <property type="match status" value="1"/>
</dbReference>
<evidence type="ECO:0000313" key="1">
    <source>
        <dbReference type="EMBL" id="TSE05031.1"/>
    </source>
</evidence>
<dbReference type="EMBL" id="VLNR01000067">
    <property type="protein sequence ID" value="TSE05031.1"/>
    <property type="molecule type" value="Genomic_DNA"/>
</dbReference>
<name>A0A554VDP6_9FLAO</name>
<organism evidence="1 2">
    <name type="scientific">Aquimarina algiphila</name>
    <dbReference type="NCBI Taxonomy" id="2047982"/>
    <lineage>
        <taxon>Bacteria</taxon>
        <taxon>Pseudomonadati</taxon>
        <taxon>Bacteroidota</taxon>
        <taxon>Flavobacteriia</taxon>
        <taxon>Flavobacteriales</taxon>
        <taxon>Flavobacteriaceae</taxon>
        <taxon>Aquimarina</taxon>
    </lineage>
</organism>
<dbReference type="RefSeq" id="WP_143918238.1">
    <property type="nucleotide sequence ID" value="NZ_CANMIK010000073.1"/>
</dbReference>
<gene>
    <name evidence="1" type="ORF">FOF46_24135</name>
</gene>
<evidence type="ECO:0000313" key="2">
    <source>
        <dbReference type="Proteomes" id="UP000318833"/>
    </source>
</evidence>
<evidence type="ECO:0008006" key="3">
    <source>
        <dbReference type="Google" id="ProtNLM"/>
    </source>
</evidence>
<keyword evidence="2" id="KW-1185">Reference proteome</keyword>
<dbReference type="Proteomes" id="UP000318833">
    <property type="component" value="Unassembled WGS sequence"/>
</dbReference>
<dbReference type="OrthoDB" id="9811352at2"/>
<accession>A0A554VDP6</accession>
<dbReference type="InterPro" id="IPR036249">
    <property type="entry name" value="Thioredoxin-like_sf"/>
</dbReference>
<protein>
    <recommendedName>
        <fullName evidence="3">Redoxin domain-containing protein</fullName>
    </recommendedName>
</protein>
<sequence length="203" mass="23393">MKKLELHFEKTLQGDFKIKDLNLLLVFQVNCPGCFSYALPLFNELYHQFHKEDVSFLALSTAFEDYDKNTIAHTTHLVNDGALVGETKKMMLQQGIETLPYSLDFPIVMDKIEETLSDINVAIETICNINPSYALWPDFEKVALQKRVAHYLRSLDKIALTFTLNQLRGTPSFVLFNNSYEIIAEWFGHITYKEIADKITSFN</sequence>
<reference evidence="1 2" key="1">
    <citation type="submission" date="2019-07" db="EMBL/GenBank/DDBJ databases">
        <title>The draft genome sequence of Aquimarina algiphila M91.</title>
        <authorList>
            <person name="Meng X."/>
        </authorList>
    </citation>
    <scope>NUCLEOTIDE SEQUENCE [LARGE SCALE GENOMIC DNA]</scope>
    <source>
        <strain evidence="1 2">M91</strain>
    </source>
</reference>